<dbReference type="Pfam" id="PF00691">
    <property type="entry name" value="OmpA"/>
    <property type="match status" value="1"/>
</dbReference>
<dbReference type="PRINTS" id="PR01021">
    <property type="entry name" value="OMPADOMAIN"/>
</dbReference>
<evidence type="ECO:0000313" key="8">
    <source>
        <dbReference type="EMBL" id="GLC24096.1"/>
    </source>
</evidence>
<dbReference type="PROSITE" id="PS01068">
    <property type="entry name" value="OMPA_1"/>
    <property type="match status" value="1"/>
</dbReference>
<dbReference type="SUPFAM" id="SSF103088">
    <property type="entry name" value="OmpA-like"/>
    <property type="match status" value="1"/>
</dbReference>
<evidence type="ECO:0000313" key="9">
    <source>
        <dbReference type="Proteomes" id="UP001161325"/>
    </source>
</evidence>
<gene>
    <name evidence="8" type="ORF">rosag_06090</name>
</gene>
<dbReference type="InterPro" id="IPR006690">
    <property type="entry name" value="OMPA-like_CS"/>
</dbReference>
<feature type="region of interest" description="Disordered" evidence="5">
    <location>
        <begin position="25"/>
        <end position="90"/>
    </location>
</feature>
<keyword evidence="3" id="KW-0998">Cell outer membrane</keyword>
<evidence type="ECO:0000256" key="2">
    <source>
        <dbReference type="ARBA" id="ARBA00023136"/>
    </source>
</evidence>
<keyword evidence="9" id="KW-1185">Reference proteome</keyword>
<evidence type="ECO:0000256" key="5">
    <source>
        <dbReference type="SAM" id="MobiDB-lite"/>
    </source>
</evidence>
<organism evidence="8 9">
    <name type="scientific">Roseisolibacter agri</name>
    <dbReference type="NCBI Taxonomy" id="2014610"/>
    <lineage>
        <taxon>Bacteria</taxon>
        <taxon>Pseudomonadati</taxon>
        <taxon>Gemmatimonadota</taxon>
        <taxon>Gemmatimonadia</taxon>
        <taxon>Gemmatimonadales</taxon>
        <taxon>Gemmatimonadaceae</taxon>
        <taxon>Roseisolibacter</taxon>
    </lineage>
</organism>
<name>A0AA37Q855_9BACT</name>
<dbReference type="AlphaFoldDB" id="A0AA37Q855"/>
<feature type="compositionally biased region" description="Basic and acidic residues" evidence="5">
    <location>
        <begin position="37"/>
        <end position="51"/>
    </location>
</feature>
<feature type="signal peptide" evidence="6">
    <location>
        <begin position="1"/>
        <end position="26"/>
    </location>
</feature>
<sequence>MRSLRPATTAAALLAALTLAAPAAQAQGSILQRAKQRAKEKLEKEIDKKTADTPPPSAAPAASSEESTPVRKSVSTSADDATAAPAKINSGADFTPGTRVLFATDFSRDEIGDFPRRFELKSGNMEVAEIGGKRFLRAVSYGEFDVPLPEMLPEQYTLEFDLKPVSGWGQYVYFTPERDQRNYLQFSTDQGGLEGPGSFSALTQVKNPNRETHVFKVQLMVDGKYAKVYMDGVRVANAPNADLGRSNKITFLVRASADYPVLIGNIRLAAGGKDLYKALEESGRVTAEGIFFDTNSDRLRPESDAVLGQIGEMLVKHADMRLAIEGHTDNVGQPAANQTLSQKRAAAVKAYLVTKHGVDAARLEAKGFGSTKPVAPNADEAGRQKNRRVELVKL</sequence>
<evidence type="ECO:0000256" key="4">
    <source>
        <dbReference type="PROSITE-ProRule" id="PRU00473"/>
    </source>
</evidence>
<keyword evidence="6" id="KW-0732">Signal</keyword>
<dbReference type="EMBL" id="BRXS01000001">
    <property type="protein sequence ID" value="GLC24096.1"/>
    <property type="molecule type" value="Genomic_DNA"/>
</dbReference>
<dbReference type="CDD" id="cd07185">
    <property type="entry name" value="OmpA_C-like"/>
    <property type="match status" value="1"/>
</dbReference>
<comment type="subcellular location">
    <subcellularLocation>
        <location evidence="1">Cell outer membrane</location>
    </subcellularLocation>
</comment>
<evidence type="ECO:0000256" key="1">
    <source>
        <dbReference type="ARBA" id="ARBA00004442"/>
    </source>
</evidence>
<feature type="domain" description="OmpA-like" evidence="7">
    <location>
        <begin position="279"/>
        <end position="394"/>
    </location>
</feature>
<comment type="caution">
    <text evidence="8">The sequence shown here is derived from an EMBL/GenBank/DDBJ whole genome shotgun (WGS) entry which is preliminary data.</text>
</comment>
<dbReference type="InterPro" id="IPR050330">
    <property type="entry name" value="Bact_OuterMem_StrucFunc"/>
</dbReference>
<keyword evidence="2 4" id="KW-0472">Membrane</keyword>
<dbReference type="PANTHER" id="PTHR30329">
    <property type="entry name" value="STATOR ELEMENT OF FLAGELLAR MOTOR COMPLEX"/>
    <property type="match status" value="1"/>
</dbReference>
<accession>A0AA37Q855</accession>
<protein>
    <recommendedName>
        <fullName evidence="7">OmpA-like domain-containing protein</fullName>
    </recommendedName>
</protein>
<dbReference type="InterPro" id="IPR006665">
    <property type="entry name" value="OmpA-like"/>
</dbReference>
<evidence type="ECO:0000259" key="7">
    <source>
        <dbReference type="PROSITE" id="PS51123"/>
    </source>
</evidence>
<proteinExistence type="predicted"/>
<evidence type="ECO:0000256" key="6">
    <source>
        <dbReference type="SAM" id="SignalP"/>
    </source>
</evidence>
<dbReference type="Gene3D" id="3.30.1330.60">
    <property type="entry name" value="OmpA-like domain"/>
    <property type="match status" value="1"/>
</dbReference>
<dbReference type="PANTHER" id="PTHR30329:SF21">
    <property type="entry name" value="LIPOPROTEIN YIAD-RELATED"/>
    <property type="match status" value="1"/>
</dbReference>
<dbReference type="PROSITE" id="PS51123">
    <property type="entry name" value="OMPA_2"/>
    <property type="match status" value="1"/>
</dbReference>
<dbReference type="RefSeq" id="WP_284348542.1">
    <property type="nucleotide sequence ID" value="NZ_BRXS01000001.1"/>
</dbReference>
<feature type="chain" id="PRO_5041452080" description="OmpA-like domain-containing protein" evidence="6">
    <location>
        <begin position="27"/>
        <end position="394"/>
    </location>
</feature>
<reference evidence="8" key="1">
    <citation type="submission" date="2022-08" db="EMBL/GenBank/DDBJ databases">
        <title>Draft genome sequencing of Roseisolibacter agri AW1220.</title>
        <authorList>
            <person name="Tobiishi Y."/>
            <person name="Tonouchi A."/>
        </authorList>
    </citation>
    <scope>NUCLEOTIDE SEQUENCE</scope>
    <source>
        <strain evidence="8">AW1220</strain>
    </source>
</reference>
<dbReference type="GO" id="GO:0009279">
    <property type="term" value="C:cell outer membrane"/>
    <property type="evidence" value="ECO:0007669"/>
    <property type="project" value="UniProtKB-SubCell"/>
</dbReference>
<dbReference type="InterPro" id="IPR006664">
    <property type="entry name" value="OMP_bac"/>
</dbReference>
<dbReference type="Proteomes" id="UP001161325">
    <property type="component" value="Unassembled WGS sequence"/>
</dbReference>
<dbReference type="InterPro" id="IPR036737">
    <property type="entry name" value="OmpA-like_sf"/>
</dbReference>
<feature type="compositionally biased region" description="Low complexity" evidence="5">
    <location>
        <begin position="75"/>
        <end position="84"/>
    </location>
</feature>
<evidence type="ECO:0000256" key="3">
    <source>
        <dbReference type="ARBA" id="ARBA00023237"/>
    </source>
</evidence>